<keyword evidence="2" id="KW-1185">Reference proteome</keyword>
<dbReference type="SUPFAM" id="SSF52540">
    <property type="entry name" value="P-loop containing nucleoside triphosphate hydrolases"/>
    <property type="match status" value="1"/>
</dbReference>
<dbReference type="InterPro" id="IPR027417">
    <property type="entry name" value="P-loop_NTPase"/>
</dbReference>
<proteinExistence type="predicted"/>
<name>A0A917P7C5_9ACTN</name>
<gene>
    <name evidence="1" type="ORF">GCM10012282_72840</name>
</gene>
<dbReference type="AlphaFoldDB" id="A0A917P7C5"/>
<accession>A0A917P7C5</accession>
<comment type="caution">
    <text evidence="1">The sequence shown here is derived from an EMBL/GenBank/DDBJ whole genome shotgun (WGS) entry which is preliminary data.</text>
</comment>
<sequence>MTIICLEGPSYGGKTTAIGHLRTTPELADSAVFLGCYVRHLRRTHPIPPARTYSASEQFAAFETFMTAEIDRVAQATENPGRLVILDRSVDTLMAHAYAMDQLYGFRVHAQVRRRLEELPHLRPDHTIYLDVSAETLRRRRRTEAGSLAESEYFLHDAAFLAQARAYFLDKPRPPITRQITVLPADAPPGHIAKTVQDLVEAWSR</sequence>
<evidence type="ECO:0000313" key="2">
    <source>
        <dbReference type="Proteomes" id="UP000625682"/>
    </source>
</evidence>
<evidence type="ECO:0000313" key="1">
    <source>
        <dbReference type="EMBL" id="GGJ65140.1"/>
    </source>
</evidence>
<evidence type="ECO:0008006" key="3">
    <source>
        <dbReference type="Google" id="ProtNLM"/>
    </source>
</evidence>
<dbReference type="Gene3D" id="3.40.50.300">
    <property type="entry name" value="P-loop containing nucleotide triphosphate hydrolases"/>
    <property type="match status" value="1"/>
</dbReference>
<dbReference type="RefSeq" id="WP_189151686.1">
    <property type="nucleotide sequence ID" value="NZ_BAABER010000042.1"/>
</dbReference>
<protein>
    <recommendedName>
        <fullName evidence="3">Thymidylate kinase</fullName>
    </recommendedName>
</protein>
<organism evidence="1 2">
    <name type="scientific">Streptomyces lacrimifluminis</name>
    <dbReference type="NCBI Taxonomy" id="1500077"/>
    <lineage>
        <taxon>Bacteria</taxon>
        <taxon>Bacillati</taxon>
        <taxon>Actinomycetota</taxon>
        <taxon>Actinomycetes</taxon>
        <taxon>Kitasatosporales</taxon>
        <taxon>Streptomycetaceae</taxon>
        <taxon>Streptomyces</taxon>
    </lineage>
</organism>
<reference evidence="1" key="2">
    <citation type="submission" date="2020-09" db="EMBL/GenBank/DDBJ databases">
        <authorList>
            <person name="Sun Q."/>
            <person name="Zhou Y."/>
        </authorList>
    </citation>
    <scope>NUCLEOTIDE SEQUENCE</scope>
    <source>
        <strain evidence="1">CGMCC 4.7272</strain>
    </source>
</reference>
<dbReference type="EMBL" id="BMMU01000039">
    <property type="protein sequence ID" value="GGJ65140.1"/>
    <property type="molecule type" value="Genomic_DNA"/>
</dbReference>
<dbReference type="Proteomes" id="UP000625682">
    <property type="component" value="Unassembled WGS sequence"/>
</dbReference>
<reference evidence="1" key="1">
    <citation type="journal article" date="2014" name="Int. J. Syst. Evol. Microbiol.">
        <title>Complete genome sequence of Corynebacterium casei LMG S-19264T (=DSM 44701T), isolated from a smear-ripened cheese.</title>
        <authorList>
            <consortium name="US DOE Joint Genome Institute (JGI-PGF)"/>
            <person name="Walter F."/>
            <person name="Albersmeier A."/>
            <person name="Kalinowski J."/>
            <person name="Ruckert C."/>
        </authorList>
    </citation>
    <scope>NUCLEOTIDE SEQUENCE</scope>
    <source>
        <strain evidence="1">CGMCC 4.7272</strain>
    </source>
</reference>